<comment type="catalytic activity">
    <reaction evidence="1">
        <text>ATP + protein L-histidine = ADP + protein N-phospho-L-histidine.</text>
        <dbReference type="EC" id="2.7.13.3"/>
    </reaction>
</comment>
<keyword evidence="6" id="KW-0808">Transferase</keyword>
<evidence type="ECO:0000256" key="5">
    <source>
        <dbReference type="ARBA" id="ARBA00022553"/>
    </source>
</evidence>
<keyword evidence="5" id="KW-0597">Phosphoprotein</keyword>
<evidence type="ECO:0000313" key="16">
    <source>
        <dbReference type="EMBL" id="KTD87404.1"/>
    </source>
</evidence>
<dbReference type="GO" id="GO:0000155">
    <property type="term" value="F:phosphorelay sensor kinase activity"/>
    <property type="evidence" value="ECO:0007669"/>
    <property type="project" value="InterPro"/>
</dbReference>
<evidence type="ECO:0000256" key="12">
    <source>
        <dbReference type="ARBA" id="ARBA00023012"/>
    </source>
</evidence>
<dbReference type="Proteomes" id="UP000054709">
    <property type="component" value="Unassembled WGS sequence"/>
</dbReference>
<dbReference type="SUPFAM" id="SSF55874">
    <property type="entry name" value="ATPase domain of HSP90 chaperone/DNA topoisomerase II/histidine kinase"/>
    <property type="match status" value="1"/>
</dbReference>
<evidence type="ECO:0000256" key="7">
    <source>
        <dbReference type="ARBA" id="ARBA00022692"/>
    </source>
</evidence>
<evidence type="ECO:0000256" key="14">
    <source>
        <dbReference type="SAM" id="Phobius"/>
    </source>
</evidence>
<evidence type="ECO:0000256" key="13">
    <source>
        <dbReference type="ARBA" id="ARBA00023136"/>
    </source>
</evidence>
<name>A0A0W1B1E1_9BACL</name>
<evidence type="ECO:0000256" key="2">
    <source>
        <dbReference type="ARBA" id="ARBA00004651"/>
    </source>
</evidence>
<evidence type="ECO:0000256" key="1">
    <source>
        <dbReference type="ARBA" id="ARBA00000085"/>
    </source>
</evidence>
<dbReference type="SUPFAM" id="SSF55890">
    <property type="entry name" value="Sporulation response regulatory protein Spo0B"/>
    <property type="match status" value="1"/>
</dbReference>
<dbReference type="Pfam" id="PF02518">
    <property type="entry name" value="HATPase_c"/>
    <property type="match status" value="1"/>
</dbReference>
<keyword evidence="11 14" id="KW-1133">Transmembrane helix</keyword>
<dbReference type="InterPro" id="IPR016120">
    <property type="entry name" value="Sig_transdc_His_kin_SpoOB"/>
</dbReference>
<dbReference type="GO" id="GO:0005886">
    <property type="term" value="C:plasma membrane"/>
    <property type="evidence" value="ECO:0007669"/>
    <property type="project" value="UniProtKB-SubCell"/>
</dbReference>
<keyword evidence="12" id="KW-0902">Two-component regulatory system</keyword>
<keyword evidence="7 14" id="KW-0812">Transmembrane</keyword>
<keyword evidence="4" id="KW-1003">Cell membrane</keyword>
<keyword evidence="17" id="KW-1185">Reference proteome</keyword>
<dbReference type="Gene3D" id="1.10.287.130">
    <property type="match status" value="1"/>
</dbReference>
<evidence type="ECO:0000256" key="10">
    <source>
        <dbReference type="ARBA" id="ARBA00022840"/>
    </source>
</evidence>
<keyword evidence="10" id="KW-0067">ATP-binding</keyword>
<dbReference type="FunFam" id="3.30.450.20:FF:000018">
    <property type="entry name" value="Sensor histidine kinase DcuS"/>
    <property type="match status" value="1"/>
</dbReference>
<evidence type="ECO:0000313" key="17">
    <source>
        <dbReference type="Proteomes" id="UP000054709"/>
    </source>
</evidence>
<evidence type="ECO:0000256" key="8">
    <source>
        <dbReference type="ARBA" id="ARBA00022741"/>
    </source>
</evidence>
<dbReference type="InterPro" id="IPR004358">
    <property type="entry name" value="Sig_transdc_His_kin-like_C"/>
</dbReference>
<dbReference type="NCBIfam" id="NF008298">
    <property type="entry name" value="PRK11086.1"/>
    <property type="match status" value="1"/>
</dbReference>
<dbReference type="OrthoDB" id="9792686at2"/>
<protein>
    <recommendedName>
        <fullName evidence="3">histidine kinase</fullName>
        <ecNumber evidence="3">2.7.13.3</ecNumber>
    </recommendedName>
</protein>
<dbReference type="InterPro" id="IPR029151">
    <property type="entry name" value="Sensor-like_sf"/>
</dbReference>
<dbReference type="InterPro" id="IPR003594">
    <property type="entry name" value="HATPase_dom"/>
</dbReference>
<evidence type="ECO:0000256" key="6">
    <source>
        <dbReference type="ARBA" id="ARBA00022679"/>
    </source>
</evidence>
<dbReference type="InterPro" id="IPR035965">
    <property type="entry name" value="PAS-like_dom_sf"/>
</dbReference>
<keyword evidence="13 14" id="KW-0472">Membrane</keyword>
<feature type="transmembrane region" description="Helical" evidence="14">
    <location>
        <begin position="12"/>
        <end position="33"/>
    </location>
</feature>
<dbReference type="Pfam" id="PF17203">
    <property type="entry name" value="sCache_3_2"/>
    <property type="match status" value="1"/>
</dbReference>
<dbReference type="RefSeq" id="WP_060622926.1">
    <property type="nucleotide sequence ID" value="NZ_LCZJ02000018.1"/>
</dbReference>
<evidence type="ECO:0000256" key="3">
    <source>
        <dbReference type="ARBA" id="ARBA00012438"/>
    </source>
</evidence>
<dbReference type="SMART" id="SM00387">
    <property type="entry name" value="HATPase_c"/>
    <property type="match status" value="1"/>
</dbReference>
<feature type="transmembrane region" description="Helical" evidence="14">
    <location>
        <begin position="175"/>
        <end position="195"/>
    </location>
</feature>
<dbReference type="PROSITE" id="PS50109">
    <property type="entry name" value="HIS_KIN"/>
    <property type="match status" value="1"/>
</dbReference>
<dbReference type="SUPFAM" id="SSF55785">
    <property type="entry name" value="PYP-like sensor domain (PAS domain)"/>
    <property type="match status" value="1"/>
</dbReference>
<dbReference type="InterPro" id="IPR039506">
    <property type="entry name" value="SPOB_a"/>
</dbReference>
<comment type="caution">
    <text evidence="16">The sequence shown here is derived from an EMBL/GenBank/DDBJ whole genome shotgun (WGS) entry which is preliminary data.</text>
</comment>
<gene>
    <name evidence="16" type="ORF">UQ64_11330</name>
</gene>
<evidence type="ECO:0000256" key="11">
    <source>
        <dbReference type="ARBA" id="ARBA00022989"/>
    </source>
</evidence>
<evidence type="ECO:0000256" key="4">
    <source>
        <dbReference type="ARBA" id="ARBA00022475"/>
    </source>
</evidence>
<dbReference type="Gene3D" id="3.30.450.20">
    <property type="entry name" value="PAS domain"/>
    <property type="match status" value="2"/>
</dbReference>
<dbReference type="InterPro" id="IPR005467">
    <property type="entry name" value="His_kinase_dom"/>
</dbReference>
<dbReference type="PRINTS" id="PR00344">
    <property type="entry name" value="BCTRLSENSOR"/>
</dbReference>
<feature type="domain" description="Histidine kinase" evidence="15">
    <location>
        <begin position="338"/>
        <end position="530"/>
    </location>
</feature>
<dbReference type="Gene3D" id="3.30.565.10">
    <property type="entry name" value="Histidine kinase-like ATPase, C-terminal domain"/>
    <property type="match status" value="1"/>
</dbReference>
<organism evidence="16 17">
    <name type="scientific">Paenibacillus etheri</name>
    <dbReference type="NCBI Taxonomy" id="1306852"/>
    <lineage>
        <taxon>Bacteria</taxon>
        <taxon>Bacillati</taxon>
        <taxon>Bacillota</taxon>
        <taxon>Bacilli</taxon>
        <taxon>Bacillales</taxon>
        <taxon>Paenibacillaceae</taxon>
        <taxon>Paenibacillus</taxon>
    </lineage>
</organism>
<dbReference type="InterPro" id="IPR033463">
    <property type="entry name" value="sCache_3"/>
</dbReference>
<dbReference type="PANTHER" id="PTHR43547:SF10">
    <property type="entry name" value="SENSOR HISTIDINE KINASE DCUS"/>
    <property type="match status" value="1"/>
</dbReference>
<reference evidence="16 17" key="1">
    <citation type="journal article" date="2015" name="Int. Biodeterior. Biodegradation">
        <title>Physiological and genetic screening methods for the isolation of methyl tert-butyl ether-degrading bacteria for bioremediation purposes.</title>
        <authorList>
            <person name="Guisado I.M."/>
            <person name="Purswani J."/>
            <person name="Gonzalez Lopez J."/>
            <person name="Pozo C."/>
        </authorList>
    </citation>
    <scope>NUCLEOTIDE SEQUENCE [LARGE SCALE GENOMIC DNA]</scope>
    <source>
        <strain evidence="16 17">SH7</strain>
    </source>
</reference>
<dbReference type="EC" id="2.7.13.3" evidence="3"/>
<accession>A0A0W1B1E1</accession>
<dbReference type="EMBL" id="LCZJ02000018">
    <property type="protein sequence ID" value="KTD87404.1"/>
    <property type="molecule type" value="Genomic_DNA"/>
</dbReference>
<dbReference type="AlphaFoldDB" id="A0A0W1B1E1"/>
<dbReference type="PANTHER" id="PTHR43547">
    <property type="entry name" value="TWO-COMPONENT HISTIDINE KINASE"/>
    <property type="match status" value="1"/>
</dbReference>
<keyword evidence="8" id="KW-0547">Nucleotide-binding</keyword>
<comment type="subcellular location">
    <subcellularLocation>
        <location evidence="2">Cell membrane</location>
        <topology evidence="2">Multi-pass membrane protein</topology>
    </subcellularLocation>
</comment>
<dbReference type="Pfam" id="PF14689">
    <property type="entry name" value="SPOB_a"/>
    <property type="match status" value="1"/>
</dbReference>
<dbReference type="InterPro" id="IPR036890">
    <property type="entry name" value="HATPase_C_sf"/>
</dbReference>
<evidence type="ECO:0000256" key="9">
    <source>
        <dbReference type="ARBA" id="ARBA00022777"/>
    </source>
</evidence>
<dbReference type="GO" id="GO:0005524">
    <property type="term" value="F:ATP binding"/>
    <property type="evidence" value="ECO:0007669"/>
    <property type="project" value="UniProtKB-KW"/>
</dbReference>
<proteinExistence type="predicted"/>
<sequence length="535" mass="58566">MKIGKHTLRLQTTITLMIGAVLIIMLLVVYVLFSIKVSSQTKSSLEQKAVIISRTLSRNPLIIEALNKSRSSSELQSYTEEIRLLNDVEFVVVMDMNAIRYSHPDKDKIGKHFIGGDEAAVLQGRESISEAEGSLGPSVRAFSPVFSASGKQLGAVAVGISLGNIRLAIRENVGILYWGLLIGSLIGAVGAFLLARVIKKMMFGMEPAAIAKLLEERNSMLQSVREGVIAVDKESRITLINTEARRLLAAIGMQDDPLNQSVESFWPSLRMNTVLKTGEASQDLEVEHSGVTLLANVVPIHVKGAVEGAIATFRDKTEISILMERLSGISLYAEALRAQAHEFMNKLHVILGLTHMKRYDRLEEYITSTVTTTQAEMGTVVRQVKDPVMAGFLLGKLSRAREAGIRLVLLEDGVLPEPSDPERSCQLITIVGNLLDNAMEVPEGRGSKYIHFSFQYQDKTLIVTVSDNGSGIPDEKLPYIFQQGYSTKGNDRGIGLYLVERSLKAMGGTIVCETGKGEGTRFTVSLPYRAKSDGQ</sequence>
<evidence type="ECO:0000259" key="15">
    <source>
        <dbReference type="PROSITE" id="PS50109"/>
    </source>
</evidence>
<dbReference type="SUPFAM" id="SSF103190">
    <property type="entry name" value="Sensory domain-like"/>
    <property type="match status" value="1"/>
</dbReference>
<keyword evidence="9 16" id="KW-0418">Kinase</keyword>